<accession>A0A8J3JB25</accession>
<feature type="domain" description="Bacterial bifunctional deaminase-reductase C-terminal" evidence="1">
    <location>
        <begin position="2"/>
        <end position="184"/>
    </location>
</feature>
<dbReference type="EMBL" id="BOMB01000039">
    <property type="protein sequence ID" value="GID15175.1"/>
    <property type="molecule type" value="Genomic_DNA"/>
</dbReference>
<dbReference type="GO" id="GO:0008703">
    <property type="term" value="F:5-amino-6-(5-phosphoribosylamino)uracil reductase activity"/>
    <property type="evidence" value="ECO:0007669"/>
    <property type="project" value="InterPro"/>
</dbReference>
<dbReference type="PANTHER" id="PTHR38011">
    <property type="entry name" value="DIHYDROFOLATE REDUCTASE FAMILY PROTEIN (AFU_ORTHOLOGUE AFUA_8G06820)"/>
    <property type="match status" value="1"/>
</dbReference>
<dbReference type="Proteomes" id="UP000612808">
    <property type="component" value="Unassembled WGS sequence"/>
</dbReference>
<name>A0A8J3JB25_9ACTN</name>
<organism evidence="2 3">
    <name type="scientific">Actinocatenispora rupis</name>
    <dbReference type="NCBI Taxonomy" id="519421"/>
    <lineage>
        <taxon>Bacteria</taxon>
        <taxon>Bacillati</taxon>
        <taxon>Actinomycetota</taxon>
        <taxon>Actinomycetes</taxon>
        <taxon>Micromonosporales</taxon>
        <taxon>Micromonosporaceae</taxon>
        <taxon>Actinocatenispora</taxon>
    </lineage>
</organism>
<comment type="caution">
    <text evidence="2">The sequence shown here is derived from an EMBL/GenBank/DDBJ whole genome shotgun (WGS) entry which is preliminary data.</text>
</comment>
<evidence type="ECO:0000313" key="2">
    <source>
        <dbReference type="EMBL" id="GID15175.1"/>
    </source>
</evidence>
<evidence type="ECO:0000259" key="1">
    <source>
        <dbReference type="Pfam" id="PF01872"/>
    </source>
</evidence>
<dbReference type="InterPro" id="IPR024072">
    <property type="entry name" value="DHFR-like_dom_sf"/>
</dbReference>
<sequence length="200" mass="21061">MDGYVAGPDQSPENPLGVGGERLHEWMVVTREFQSQHGQSGGEHTADSEIAARMGSGVGAHVMGRKMFGGGDGPWDTTWRGWWGDEPPFHAPVFVLSHHERAPLEMAGGTTFHFVTGGVEAALARAKEAAGDANVQVAGGASTVNQYLAAGLLDELFLHVAPVVLGGGERLFVGVGDPTLTPVEVVGSPTVTHVRYRIGR</sequence>
<keyword evidence="3" id="KW-1185">Reference proteome</keyword>
<dbReference type="AlphaFoldDB" id="A0A8J3JB25"/>
<dbReference type="GO" id="GO:0009231">
    <property type="term" value="P:riboflavin biosynthetic process"/>
    <property type="evidence" value="ECO:0007669"/>
    <property type="project" value="InterPro"/>
</dbReference>
<gene>
    <name evidence="2" type="ORF">Aru02nite_60640</name>
</gene>
<reference evidence="2" key="1">
    <citation type="submission" date="2021-01" db="EMBL/GenBank/DDBJ databases">
        <title>Whole genome shotgun sequence of Actinocatenispora rupis NBRC 107355.</title>
        <authorList>
            <person name="Komaki H."/>
            <person name="Tamura T."/>
        </authorList>
    </citation>
    <scope>NUCLEOTIDE SEQUENCE</scope>
    <source>
        <strain evidence="2">NBRC 107355</strain>
    </source>
</reference>
<dbReference type="InterPro" id="IPR002734">
    <property type="entry name" value="RibDG_C"/>
</dbReference>
<dbReference type="Gene3D" id="3.40.430.10">
    <property type="entry name" value="Dihydrofolate Reductase, subunit A"/>
    <property type="match status" value="1"/>
</dbReference>
<dbReference type="Pfam" id="PF01872">
    <property type="entry name" value="RibD_C"/>
    <property type="match status" value="1"/>
</dbReference>
<dbReference type="InterPro" id="IPR050765">
    <property type="entry name" value="Riboflavin_Biosynth_HTPR"/>
</dbReference>
<protein>
    <submittedName>
        <fullName evidence="2">Deaminase reductase</fullName>
    </submittedName>
</protein>
<dbReference type="PANTHER" id="PTHR38011:SF12">
    <property type="entry name" value="BIFUNCTIONAL DEAMINASE-REDUCTASE DOMAIN PROTEIN"/>
    <property type="match status" value="1"/>
</dbReference>
<dbReference type="SUPFAM" id="SSF53597">
    <property type="entry name" value="Dihydrofolate reductase-like"/>
    <property type="match status" value="1"/>
</dbReference>
<evidence type="ECO:0000313" key="3">
    <source>
        <dbReference type="Proteomes" id="UP000612808"/>
    </source>
</evidence>
<proteinExistence type="predicted"/>